<protein>
    <submittedName>
        <fullName evidence="3">(raccoon dog) hypothetical protein</fullName>
    </submittedName>
</protein>
<dbReference type="SUPFAM" id="SSF48366">
    <property type="entry name" value="Ras GEF"/>
    <property type="match status" value="1"/>
</dbReference>
<accession>A0A811YVT7</accession>
<dbReference type="AlphaFoldDB" id="A0A811YVT7"/>
<keyword evidence="1" id="KW-0344">Guanine-nucleotide releasing factor</keyword>
<dbReference type="InterPro" id="IPR023578">
    <property type="entry name" value="Ras_GEF_dom_sf"/>
</dbReference>
<gene>
    <name evidence="3" type="ORF">NYPRO_LOCUS13533</name>
</gene>
<keyword evidence="4" id="KW-1185">Reference proteome</keyword>
<dbReference type="Proteomes" id="UP000645828">
    <property type="component" value="Unassembled WGS sequence"/>
</dbReference>
<feature type="domain" description="N-terminal Ras-GEF" evidence="2">
    <location>
        <begin position="97"/>
        <end position="239"/>
    </location>
</feature>
<evidence type="ECO:0000259" key="2">
    <source>
        <dbReference type="PROSITE" id="PS50212"/>
    </source>
</evidence>
<evidence type="ECO:0000313" key="4">
    <source>
        <dbReference type="Proteomes" id="UP000645828"/>
    </source>
</evidence>
<name>A0A811YVT7_NYCPR</name>
<dbReference type="EMBL" id="CAJHUB010000749">
    <property type="protein sequence ID" value="CAD7680741.1"/>
    <property type="molecule type" value="Genomic_DNA"/>
</dbReference>
<dbReference type="PROSITE" id="PS50212">
    <property type="entry name" value="RASGEF_NTER"/>
    <property type="match status" value="1"/>
</dbReference>
<dbReference type="Gene3D" id="1.20.870.10">
    <property type="entry name" value="Son of sevenless (SoS) protein Chain: S domain 1"/>
    <property type="match status" value="1"/>
</dbReference>
<organism evidence="3 4">
    <name type="scientific">Nyctereutes procyonoides</name>
    <name type="common">Raccoon dog</name>
    <name type="synonym">Canis procyonoides</name>
    <dbReference type="NCBI Taxonomy" id="34880"/>
    <lineage>
        <taxon>Eukaryota</taxon>
        <taxon>Metazoa</taxon>
        <taxon>Chordata</taxon>
        <taxon>Craniata</taxon>
        <taxon>Vertebrata</taxon>
        <taxon>Euteleostomi</taxon>
        <taxon>Mammalia</taxon>
        <taxon>Eutheria</taxon>
        <taxon>Laurasiatheria</taxon>
        <taxon>Carnivora</taxon>
        <taxon>Caniformia</taxon>
        <taxon>Canidae</taxon>
        <taxon>Nyctereutes</taxon>
    </lineage>
</organism>
<evidence type="ECO:0000256" key="1">
    <source>
        <dbReference type="PROSITE-ProRule" id="PRU00135"/>
    </source>
</evidence>
<evidence type="ECO:0000313" key="3">
    <source>
        <dbReference type="EMBL" id="CAD7680741.1"/>
    </source>
</evidence>
<proteinExistence type="predicted"/>
<dbReference type="PANTHER" id="PTHR46793:SF3">
    <property type="entry name" value="RIKEN CDNA 4930596D02 GENE"/>
    <property type="match status" value="1"/>
</dbReference>
<sequence length="408" mass="44591">MFSCCLPTSGGSGSQEPRGGRFFQCCRHWLQHRCERVRVVIRRRRQSSTRDVGCQWEEGVVCPTASRSREVPCAANRGQQGLKGAGASAGKGHRIAPTKSSRTELLEHEVRQLMPALLHRDVISIFNFLDDYRGFATTDEVLDLLFTEEVASTGRFMGCPRPPLGMGALIAACGDDVAVLQHWKLAITCMLEIWLDYYRDDFCQLPEFPSLMKLLRFLRQHMPGSDMELRALRYLRQFRHLHAVSQRLGVRRTGARPSSDRGACCPVGAWGLEAVLAAGSEGLAHAEAPAGEAKPLQIVVTALVHCSALEEPPAPLGALEEEQAPPPALEVVDVPEPPPNSMEQPASGPDLVKLQGLSDRVVLAAGDEDLVKAEMLAPEVKVVHVPVEPMVPCPDEEEPPAPVATLDE</sequence>
<reference evidence="3" key="1">
    <citation type="submission" date="2020-12" db="EMBL/GenBank/DDBJ databases">
        <authorList>
            <consortium name="Molecular Ecology Group"/>
        </authorList>
    </citation>
    <scope>NUCLEOTIDE SEQUENCE</scope>
    <source>
        <strain evidence="3">TBG_1078</strain>
    </source>
</reference>
<dbReference type="GO" id="GO:0005085">
    <property type="term" value="F:guanyl-nucleotide exchange factor activity"/>
    <property type="evidence" value="ECO:0007669"/>
    <property type="project" value="UniProtKB-KW"/>
</dbReference>
<dbReference type="InterPro" id="IPR000651">
    <property type="entry name" value="Ras-like_Gua-exchang_fac_N"/>
</dbReference>
<comment type="caution">
    <text evidence="3">The sequence shown here is derived from an EMBL/GenBank/DDBJ whole genome shotgun (WGS) entry which is preliminary data.</text>
</comment>
<dbReference type="PANTHER" id="PTHR46793">
    <property type="entry name" value="1700018F24RIK PROTEIN-RELATED-RELATED"/>
    <property type="match status" value="1"/>
</dbReference>